<protein>
    <submittedName>
        <fullName evidence="4">NAD-dependent epimerase/dehydratase family protein</fullName>
    </submittedName>
</protein>
<dbReference type="PANTHER" id="PTHR14097:SF7">
    <property type="entry name" value="OXIDOREDUCTASE HTATIP2"/>
    <property type="match status" value="1"/>
</dbReference>
<dbReference type="RefSeq" id="WP_341672363.1">
    <property type="nucleotide sequence ID" value="NZ_JBBYHV010000001.1"/>
</dbReference>
<dbReference type="InterPro" id="IPR001509">
    <property type="entry name" value="Epimerase_deHydtase"/>
</dbReference>
<dbReference type="PANTHER" id="PTHR14097">
    <property type="entry name" value="OXIDOREDUCTASE HTATIP2"/>
    <property type="match status" value="1"/>
</dbReference>
<feature type="domain" description="NAD-dependent epimerase/dehydratase" evidence="3">
    <location>
        <begin position="7"/>
        <end position="117"/>
    </location>
</feature>
<sequence>MSEPLRVLLVGATGLIGRTIIARSPQLQGIKLQGLARREIPFAKGTRMELVLAESGEWPGIITQLVPDAVISALGTTHKKAGNDDAFRAVDHDLVLEVGKAAKVAGVKNFVQVSSVGADPYSKNNYMRVKGETERDLKALKLHRLDILRPSLLRGKRQNDLRPAEFLGQVFAPVGDLFLHGSKEKFRSIRATDVAAAALQAAISKAGGQFVHEHESLMRLAREFDRAQADLAGSG</sequence>
<evidence type="ECO:0000313" key="5">
    <source>
        <dbReference type="Proteomes" id="UP001497045"/>
    </source>
</evidence>
<proteinExistence type="predicted"/>
<evidence type="ECO:0000256" key="2">
    <source>
        <dbReference type="ARBA" id="ARBA00023136"/>
    </source>
</evidence>
<dbReference type="Pfam" id="PF01370">
    <property type="entry name" value="Epimerase"/>
    <property type="match status" value="1"/>
</dbReference>
<evidence type="ECO:0000259" key="3">
    <source>
        <dbReference type="Pfam" id="PF01370"/>
    </source>
</evidence>
<comment type="caution">
    <text evidence="4">The sequence shown here is derived from an EMBL/GenBank/DDBJ whole genome shotgun (WGS) entry which is preliminary data.</text>
</comment>
<organism evidence="4 5">
    <name type="scientific">Aurantiacibacter gilvus</name>
    <dbReference type="NCBI Taxonomy" id="3139141"/>
    <lineage>
        <taxon>Bacteria</taxon>
        <taxon>Pseudomonadati</taxon>
        <taxon>Pseudomonadota</taxon>
        <taxon>Alphaproteobacteria</taxon>
        <taxon>Sphingomonadales</taxon>
        <taxon>Erythrobacteraceae</taxon>
        <taxon>Aurantiacibacter</taxon>
    </lineage>
</organism>
<accession>A0ABU9IBT7</accession>
<reference evidence="4 5" key="1">
    <citation type="submission" date="2024-04" db="EMBL/GenBank/DDBJ databases">
        <title>Aurantiacibacter sp. DGU6 16S ribosomal RNA gene Genome sequencing and assembly.</title>
        <authorList>
            <person name="Park S."/>
        </authorList>
    </citation>
    <scope>NUCLEOTIDE SEQUENCE [LARGE SCALE GENOMIC DNA]</scope>
    <source>
        <strain evidence="4 5">DGU6</strain>
    </source>
</reference>
<dbReference type="Proteomes" id="UP001497045">
    <property type="component" value="Unassembled WGS sequence"/>
</dbReference>
<keyword evidence="5" id="KW-1185">Reference proteome</keyword>
<name>A0ABU9IBT7_9SPHN</name>
<evidence type="ECO:0000313" key="4">
    <source>
        <dbReference type="EMBL" id="MEL1249840.1"/>
    </source>
</evidence>
<gene>
    <name evidence="4" type="ORF">AAEO60_04060</name>
</gene>
<keyword evidence="2" id="KW-0472">Membrane</keyword>
<dbReference type="EMBL" id="JBBYHV010000001">
    <property type="protein sequence ID" value="MEL1249840.1"/>
    <property type="molecule type" value="Genomic_DNA"/>
</dbReference>
<comment type="subcellular location">
    <subcellularLocation>
        <location evidence="1">Membrane</location>
    </subcellularLocation>
</comment>
<dbReference type="InterPro" id="IPR036291">
    <property type="entry name" value="NAD(P)-bd_dom_sf"/>
</dbReference>
<dbReference type="SUPFAM" id="SSF51735">
    <property type="entry name" value="NAD(P)-binding Rossmann-fold domains"/>
    <property type="match status" value="1"/>
</dbReference>
<dbReference type="Gene3D" id="3.40.50.720">
    <property type="entry name" value="NAD(P)-binding Rossmann-like Domain"/>
    <property type="match status" value="1"/>
</dbReference>
<evidence type="ECO:0000256" key="1">
    <source>
        <dbReference type="ARBA" id="ARBA00004370"/>
    </source>
</evidence>